<evidence type="ECO:0000313" key="1">
    <source>
        <dbReference type="EMBL" id="KAH3752526.1"/>
    </source>
</evidence>
<name>A0A9D4DNI3_DREPO</name>
<proteinExistence type="predicted"/>
<dbReference type="Proteomes" id="UP000828390">
    <property type="component" value="Unassembled WGS sequence"/>
</dbReference>
<reference evidence="1" key="1">
    <citation type="journal article" date="2019" name="bioRxiv">
        <title>The Genome of the Zebra Mussel, Dreissena polymorpha: A Resource for Invasive Species Research.</title>
        <authorList>
            <person name="McCartney M.A."/>
            <person name="Auch B."/>
            <person name="Kono T."/>
            <person name="Mallez S."/>
            <person name="Zhang Y."/>
            <person name="Obille A."/>
            <person name="Becker A."/>
            <person name="Abrahante J.E."/>
            <person name="Garbe J."/>
            <person name="Badalamenti J.P."/>
            <person name="Herman A."/>
            <person name="Mangelson H."/>
            <person name="Liachko I."/>
            <person name="Sullivan S."/>
            <person name="Sone E.D."/>
            <person name="Koren S."/>
            <person name="Silverstein K.A.T."/>
            <person name="Beckman K.B."/>
            <person name="Gohl D.M."/>
        </authorList>
    </citation>
    <scope>NUCLEOTIDE SEQUENCE</scope>
    <source>
        <strain evidence="1">Duluth1</strain>
        <tissue evidence="1">Whole animal</tissue>
    </source>
</reference>
<dbReference type="EMBL" id="JAIWYP010000010">
    <property type="protein sequence ID" value="KAH3752526.1"/>
    <property type="molecule type" value="Genomic_DNA"/>
</dbReference>
<comment type="caution">
    <text evidence="1">The sequence shown here is derived from an EMBL/GenBank/DDBJ whole genome shotgun (WGS) entry which is preliminary data.</text>
</comment>
<organism evidence="1 2">
    <name type="scientific">Dreissena polymorpha</name>
    <name type="common">Zebra mussel</name>
    <name type="synonym">Mytilus polymorpha</name>
    <dbReference type="NCBI Taxonomy" id="45954"/>
    <lineage>
        <taxon>Eukaryota</taxon>
        <taxon>Metazoa</taxon>
        <taxon>Spiralia</taxon>
        <taxon>Lophotrochozoa</taxon>
        <taxon>Mollusca</taxon>
        <taxon>Bivalvia</taxon>
        <taxon>Autobranchia</taxon>
        <taxon>Heteroconchia</taxon>
        <taxon>Euheterodonta</taxon>
        <taxon>Imparidentia</taxon>
        <taxon>Neoheterodontei</taxon>
        <taxon>Myida</taxon>
        <taxon>Dreissenoidea</taxon>
        <taxon>Dreissenidae</taxon>
        <taxon>Dreissena</taxon>
    </lineage>
</organism>
<accession>A0A9D4DNI3</accession>
<protein>
    <submittedName>
        <fullName evidence="1">Uncharacterized protein</fullName>
    </submittedName>
</protein>
<reference evidence="1" key="2">
    <citation type="submission" date="2020-11" db="EMBL/GenBank/DDBJ databases">
        <authorList>
            <person name="McCartney M.A."/>
            <person name="Auch B."/>
            <person name="Kono T."/>
            <person name="Mallez S."/>
            <person name="Becker A."/>
            <person name="Gohl D.M."/>
            <person name="Silverstein K.A.T."/>
            <person name="Koren S."/>
            <person name="Bechman K.B."/>
            <person name="Herman A."/>
            <person name="Abrahante J.E."/>
            <person name="Garbe J."/>
        </authorList>
    </citation>
    <scope>NUCLEOTIDE SEQUENCE</scope>
    <source>
        <strain evidence="1">Duluth1</strain>
        <tissue evidence="1">Whole animal</tissue>
    </source>
</reference>
<gene>
    <name evidence="1" type="ORF">DPMN_187147</name>
</gene>
<evidence type="ECO:0000313" key="2">
    <source>
        <dbReference type="Proteomes" id="UP000828390"/>
    </source>
</evidence>
<dbReference type="AlphaFoldDB" id="A0A9D4DNI3"/>
<keyword evidence="2" id="KW-1185">Reference proteome</keyword>
<sequence length="70" mass="7919">MNNFIELYMDSWDARVSSIAIDSLETTKHNTVKLLPLVKDVAVLSKHIENEIFKAKTQQPCKTPNCAEVT</sequence>